<reference evidence="1 2" key="1">
    <citation type="submission" date="2024-01" db="EMBL/GenBank/DDBJ databases">
        <title>The complete chloroplast genome sequence of Lithospermum erythrorhizon: insights into the phylogenetic relationship among Boraginaceae species and the maternal lineages of purple gromwells.</title>
        <authorList>
            <person name="Okada T."/>
            <person name="Watanabe K."/>
        </authorList>
    </citation>
    <scope>NUCLEOTIDE SEQUENCE [LARGE SCALE GENOMIC DNA]</scope>
</reference>
<organism evidence="1 2">
    <name type="scientific">Lithospermum erythrorhizon</name>
    <name type="common">Purple gromwell</name>
    <name type="synonym">Lithospermum officinale var. erythrorhizon</name>
    <dbReference type="NCBI Taxonomy" id="34254"/>
    <lineage>
        <taxon>Eukaryota</taxon>
        <taxon>Viridiplantae</taxon>
        <taxon>Streptophyta</taxon>
        <taxon>Embryophyta</taxon>
        <taxon>Tracheophyta</taxon>
        <taxon>Spermatophyta</taxon>
        <taxon>Magnoliopsida</taxon>
        <taxon>eudicotyledons</taxon>
        <taxon>Gunneridae</taxon>
        <taxon>Pentapetalae</taxon>
        <taxon>asterids</taxon>
        <taxon>lamiids</taxon>
        <taxon>Boraginales</taxon>
        <taxon>Boraginaceae</taxon>
        <taxon>Boraginoideae</taxon>
        <taxon>Lithospermeae</taxon>
        <taxon>Lithospermum</taxon>
    </lineage>
</organism>
<gene>
    <name evidence="1" type="ORF">LIER_39557</name>
</gene>
<dbReference type="Proteomes" id="UP001454036">
    <property type="component" value="Unassembled WGS sequence"/>
</dbReference>
<sequence length="122" mass="12847">MVRGLLQWSVELGQVDGQNLPPFIPRGGSDGLSVPALVPRLVPVGGVQGSVASGGAISGVARSGGDSSGVVPPTFTTTVTLTLQPSNVPMMQKNDQPKPLLRFKKMVFGVWPLLRHRNIPII</sequence>
<dbReference type="AlphaFoldDB" id="A0AAV3QHM2"/>
<protein>
    <submittedName>
        <fullName evidence="1">Uncharacterized protein</fullName>
    </submittedName>
</protein>
<dbReference type="EMBL" id="BAABME010021409">
    <property type="protein sequence ID" value="GAA0163224.1"/>
    <property type="molecule type" value="Genomic_DNA"/>
</dbReference>
<keyword evidence="2" id="KW-1185">Reference proteome</keyword>
<name>A0AAV3QHM2_LITER</name>
<accession>A0AAV3QHM2</accession>
<proteinExistence type="predicted"/>
<comment type="caution">
    <text evidence="1">The sequence shown here is derived from an EMBL/GenBank/DDBJ whole genome shotgun (WGS) entry which is preliminary data.</text>
</comment>
<evidence type="ECO:0000313" key="2">
    <source>
        <dbReference type="Proteomes" id="UP001454036"/>
    </source>
</evidence>
<evidence type="ECO:0000313" key="1">
    <source>
        <dbReference type="EMBL" id="GAA0163224.1"/>
    </source>
</evidence>